<feature type="domain" description="Signal transduction histidine kinase dimerisation/phosphoacceptor" evidence="8">
    <location>
        <begin position="39"/>
        <end position="107"/>
    </location>
</feature>
<dbReference type="InterPro" id="IPR050351">
    <property type="entry name" value="BphY/WalK/GraS-like"/>
</dbReference>
<evidence type="ECO:0000256" key="5">
    <source>
        <dbReference type="ARBA" id="ARBA00022777"/>
    </source>
</evidence>
<dbReference type="GO" id="GO:0004721">
    <property type="term" value="F:phosphoprotein phosphatase activity"/>
    <property type="evidence" value="ECO:0007669"/>
    <property type="project" value="TreeGrafter"/>
</dbReference>
<dbReference type="Proteomes" id="UP000178493">
    <property type="component" value="Unassembled WGS sequence"/>
</dbReference>
<dbReference type="Gene3D" id="1.10.287.130">
    <property type="match status" value="1"/>
</dbReference>
<evidence type="ECO:0000256" key="1">
    <source>
        <dbReference type="ARBA" id="ARBA00000085"/>
    </source>
</evidence>
<dbReference type="GO" id="GO:0000155">
    <property type="term" value="F:phosphorelay sensor kinase activity"/>
    <property type="evidence" value="ECO:0007669"/>
    <property type="project" value="InterPro"/>
</dbReference>
<feature type="transmembrane region" description="Helical" evidence="7">
    <location>
        <begin position="118"/>
        <end position="137"/>
    </location>
</feature>
<dbReference type="EC" id="2.7.13.3" evidence="2"/>
<keyword evidence="3" id="KW-0597">Phosphoprotein</keyword>
<evidence type="ECO:0000256" key="4">
    <source>
        <dbReference type="ARBA" id="ARBA00022679"/>
    </source>
</evidence>
<dbReference type="InterPro" id="IPR003661">
    <property type="entry name" value="HisK_dim/P_dom"/>
</dbReference>
<evidence type="ECO:0000256" key="6">
    <source>
        <dbReference type="ARBA" id="ARBA00023012"/>
    </source>
</evidence>
<feature type="transmembrane region" description="Helical" evidence="7">
    <location>
        <begin position="143"/>
        <end position="161"/>
    </location>
</feature>
<dbReference type="GO" id="GO:0005886">
    <property type="term" value="C:plasma membrane"/>
    <property type="evidence" value="ECO:0007669"/>
    <property type="project" value="TreeGrafter"/>
</dbReference>
<sequence>MITLPGWLNELNEVILADLIVTLLATSWVFWSRRELDRKRKSMILKISHELRTPLTVIKASLSLMENHKFRRPSRKEAKVLQSLNESTDKLERVVERLSGSGKWELSYDRRQHLMERYLVVAIPLMIIASVATDILLGDLGNLIDVGLPIVLLCGLLVVRWKASGY</sequence>
<keyword evidence="4" id="KW-0808">Transferase</keyword>
<proteinExistence type="predicted"/>
<dbReference type="SUPFAM" id="SSF47384">
    <property type="entry name" value="Homodimeric domain of signal transducing histidine kinase"/>
    <property type="match status" value="1"/>
</dbReference>
<keyword evidence="5" id="KW-0418">Kinase</keyword>
<dbReference type="AlphaFoldDB" id="A0A1G1W7R6"/>
<dbReference type="EMBL" id="MHCO01000029">
    <property type="protein sequence ID" value="OGY23719.1"/>
    <property type="molecule type" value="Genomic_DNA"/>
</dbReference>
<protein>
    <recommendedName>
        <fullName evidence="2">histidine kinase</fullName>
        <ecNumber evidence="2">2.7.13.3</ecNumber>
    </recommendedName>
</protein>
<keyword evidence="6" id="KW-0902">Two-component regulatory system</keyword>
<dbReference type="PANTHER" id="PTHR45453:SF1">
    <property type="entry name" value="PHOSPHATE REGULON SENSOR PROTEIN PHOR"/>
    <property type="match status" value="1"/>
</dbReference>
<evidence type="ECO:0000259" key="8">
    <source>
        <dbReference type="SMART" id="SM00388"/>
    </source>
</evidence>
<accession>A0A1G1W7R6</accession>
<keyword evidence="7" id="KW-0472">Membrane</keyword>
<evidence type="ECO:0000256" key="3">
    <source>
        <dbReference type="ARBA" id="ARBA00022553"/>
    </source>
</evidence>
<keyword evidence="7" id="KW-1133">Transmembrane helix</keyword>
<evidence type="ECO:0000313" key="10">
    <source>
        <dbReference type="Proteomes" id="UP000178493"/>
    </source>
</evidence>
<dbReference type="Pfam" id="PF00512">
    <property type="entry name" value="HisKA"/>
    <property type="match status" value="1"/>
</dbReference>
<reference evidence="9 10" key="1">
    <citation type="journal article" date="2016" name="Nat. Commun.">
        <title>Thousands of microbial genomes shed light on interconnected biogeochemical processes in an aquifer system.</title>
        <authorList>
            <person name="Anantharaman K."/>
            <person name="Brown C.T."/>
            <person name="Hug L.A."/>
            <person name="Sharon I."/>
            <person name="Castelle C.J."/>
            <person name="Probst A.J."/>
            <person name="Thomas B.C."/>
            <person name="Singh A."/>
            <person name="Wilkins M.J."/>
            <person name="Karaoz U."/>
            <person name="Brodie E.L."/>
            <person name="Williams K.H."/>
            <person name="Hubbard S.S."/>
            <person name="Banfield J.F."/>
        </authorList>
    </citation>
    <scope>NUCLEOTIDE SEQUENCE [LARGE SCALE GENOMIC DNA]</scope>
</reference>
<dbReference type="CDD" id="cd00082">
    <property type="entry name" value="HisKA"/>
    <property type="match status" value="1"/>
</dbReference>
<feature type="transmembrane region" description="Helical" evidence="7">
    <location>
        <begin position="14"/>
        <end position="31"/>
    </location>
</feature>
<evidence type="ECO:0000313" key="9">
    <source>
        <dbReference type="EMBL" id="OGY23719.1"/>
    </source>
</evidence>
<organism evidence="9 10">
    <name type="scientific">Candidatus Woykebacteria bacterium GWB1_45_5</name>
    <dbReference type="NCBI Taxonomy" id="1802592"/>
    <lineage>
        <taxon>Bacteria</taxon>
        <taxon>Candidatus Woykeibacteriota</taxon>
    </lineage>
</organism>
<comment type="catalytic activity">
    <reaction evidence="1">
        <text>ATP + protein L-histidine = ADP + protein N-phospho-L-histidine.</text>
        <dbReference type="EC" id="2.7.13.3"/>
    </reaction>
</comment>
<gene>
    <name evidence="9" type="ORF">A2126_01380</name>
</gene>
<evidence type="ECO:0000256" key="7">
    <source>
        <dbReference type="SAM" id="Phobius"/>
    </source>
</evidence>
<dbReference type="PANTHER" id="PTHR45453">
    <property type="entry name" value="PHOSPHATE REGULON SENSOR PROTEIN PHOR"/>
    <property type="match status" value="1"/>
</dbReference>
<dbReference type="SMART" id="SM00388">
    <property type="entry name" value="HisKA"/>
    <property type="match status" value="1"/>
</dbReference>
<comment type="caution">
    <text evidence="9">The sequence shown here is derived from an EMBL/GenBank/DDBJ whole genome shotgun (WGS) entry which is preliminary data.</text>
</comment>
<dbReference type="InterPro" id="IPR036097">
    <property type="entry name" value="HisK_dim/P_sf"/>
</dbReference>
<name>A0A1G1W7R6_9BACT</name>
<keyword evidence="7" id="KW-0812">Transmembrane</keyword>
<evidence type="ECO:0000256" key="2">
    <source>
        <dbReference type="ARBA" id="ARBA00012438"/>
    </source>
</evidence>
<dbReference type="GO" id="GO:0016036">
    <property type="term" value="P:cellular response to phosphate starvation"/>
    <property type="evidence" value="ECO:0007669"/>
    <property type="project" value="TreeGrafter"/>
</dbReference>